<dbReference type="PATRIC" id="fig|1324352.5.peg.3165"/>
<sequence>MEIITALHNQSLLDIAIQYTGKVENSFIIAFHNDLSVTEILTPGMEITIPDALDTDIDVVTFFSYRGYQPATALESNLVEVKPLEGVGYWEIGETFEIQ</sequence>
<dbReference type="STRING" id="1324352.OK18_15200"/>
<evidence type="ECO:0008006" key="3">
    <source>
        <dbReference type="Google" id="ProtNLM"/>
    </source>
</evidence>
<evidence type="ECO:0000313" key="2">
    <source>
        <dbReference type="Proteomes" id="UP000035213"/>
    </source>
</evidence>
<dbReference type="RefSeq" id="WP_053328531.1">
    <property type="nucleotide sequence ID" value="NZ_CP009928.1"/>
</dbReference>
<reference evidence="1 2" key="1">
    <citation type="submission" date="2014-11" db="EMBL/GenBank/DDBJ databases">
        <authorList>
            <person name="Park G.-S."/>
            <person name="Hong S.-J."/>
            <person name="Jung B.K."/>
            <person name="Khan A.R."/>
            <person name="Kwak Y."/>
            <person name="Shin J.-H."/>
        </authorList>
    </citation>
    <scope>NUCLEOTIDE SEQUENCE [LARGE SCALE GENOMIC DNA]</scope>
    <source>
        <strain evidence="1 2">DSM 27622</strain>
    </source>
</reference>
<evidence type="ECO:0000313" key="1">
    <source>
        <dbReference type="EMBL" id="AKK73770.1"/>
    </source>
</evidence>
<gene>
    <name evidence="1" type="ORF">OK18_15200</name>
</gene>
<proteinExistence type="predicted"/>
<accession>A0A0G3M568</accession>
<dbReference type="OrthoDB" id="1100373at2"/>
<name>A0A0G3M568_CHRGL</name>
<organism evidence="1 2">
    <name type="scientific">Chryseobacterium gallinarum</name>
    <dbReference type="NCBI Taxonomy" id="1324352"/>
    <lineage>
        <taxon>Bacteria</taxon>
        <taxon>Pseudomonadati</taxon>
        <taxon>Bacteroidota</taxon>
        <taxon>Flavobacteriia</taxon>
        <taxon>Flavobacteriales</taxon>
        <taxon>Weeksellaceae</taxon>
        <taxon>Chryseobacterium group</taxon>
        <taxon>Chryseobacterium</taxon>
    </lineage>
</organism>
<protein>
    <recommendedName>
        <fullName evidence="3">LysM domain-containing protein</fullName>
    </recommendedName>
</protein>
<dbReference type="KEGG" id="cgn:OK18_15200"/>
<dbReference type="Proteomes" id="UP000035213">
    <property type="component" value="Chromosome"/>
</dbReference>
<dbReference type="AlphaFoldDB" id="A0A0G3M568"/>
<dbReference type="EMBL" id="CP009928">
    <property type="protein sequence ID" value="AKK73770.1"/>
    <property type="molecule type" value="Genomic_DNA"/>
</dbReference>